<evidence type="ECO:0000256" key="1">
    <source>
        <dbReference type="SAM" id="SignalP"/>
    </source>
</evidence>
<accession>A0A9E8RXL3</accession>
<reference evidence="3" key="1">
    <citation type="submission" date="2022-09" db="EMBL/GenBank/DDBJ databases">
        <title>Complete Genomes of Fervidibacillus albus and Fervidibacillus halotolerans isolated from tidal flat sediments.</title>
        <authorList>
            <person name="Kwon K.K."/>
            <person name="Yang S.-H."/>
            <person name="Park M.J."/>
            <person name="Oh H.-M."/>
        </authorList>
    </citation>
    <scope>NUCLEOTIDE SEQUENCE</scope>
    <source>
        <strain evidence="3">MEBiC13591</strain>
    </source>
</reference>
<dbReference type="InterPro" id="IPR042047">
    <property type="entry name" value="SleB_dom1"/>
</dbReference>
<dbReference type="CDD" id="cd00118">
    <property type="entry name" value="LysM"/>
    <property type="match status" value="1"/>
</dbReference>
<dbReference type="InterPro" id="IPR036779">
    <property type="entry name" value="LysM_dom_sf"/>
</dbReference>
<dbReference type="EMBL" id="CP106878">
    <property type="protein sequence ID" value="WAA11283.1"/>
    <property type="molecule type" value="Genomic_DNA"/>
</dbReference>
<feature type="signal peptide" evidence="1">
    <location>
        <begin position="1"/>
        <end position="25"/>
    </location>
</feature>
<keyword evidence="1" id="KW-0732">Signal</keyword>
<dbReference type="Gene3D" id="6.20.240.60">
    <property type="match status" value="1"/>
</dbReference>
<protein>
    <submittedName>
        <fullName evidence="3">Cell wall hydrolase</fullName>
    </submittedName>
</protein>
<dbReference type="AlphaFoldDB" id="A0A9E8RXL3"/>
<feature type="domain" description="LysM" evidence="2">
    <location>
        <begin position="27"/>
        <end position="70"/>
    </location>
</feature>
<dbReference type="RefSeq" id="WP_275419108.1">
    <property type="nucleotide sequence ID" value="NZ_CP106878.1"/>
</dbReference>
<evidence type="ECO:0000313" key="4">
    <source>
        <dbReference type="Proteomes" id="UP001164718"/>
    </source>
</evidence>
<dbReference type="GO" id="GO:0016787">
    <property type="term" value="F:hydrolase activity"/>
    <property type="evidence" value="ECO:0007669"/>
    <property type="project" value="UniProtKB-KW"/>
</dbReference>
<sequence length="195" mass="21237">MWKKRFAATIMMCILFLGTGLAVNAATVYTVQSGDSLYKIGKTYGVSVQSIQSTNQLYTTMIYPGQQLTIPSAISEDEKDLLARLVYAEAKGEPYAGKVAVALVVLNRVDHPDFPNTIREVIYSKDGGYYAFTPVANGQINIAADSESKMAVEEALAFRGQGSGSLYFYNPALTTSTWILSRPVTITIGNHVFAK</sequence>
<proteinExistence type="predicted"/>
<dbReference type="SUPFAM" id="SSF54106">
    <property type="entry name" value="LysM domain"/>
    <property type="match status" value="1"/>
</dbReference>
<name>A0A9E8RXL3_9BACI</name>
<dbReference type="Pfam" id="PF01476">
    <property type="entry name" value="LysM"/>
    <property type="match status" value="1"/>
</dbReference>
<keyword evidence="4" id="KW-1185">Reference proteome</keyword>
<dbReference type="KEGG" id="faf:OE104_07475"/>
<gene>
    <name evidence="3" type="ORF">OE104_07475</name>
</gene>
<feature type="chain" id="PRO_5038695514" evidence="1">
    <location>
        <begin position="26"/>
        <end position="195"/>
    </location>
</feature>
<evidence type="ECO:0000313" key="3">
    <source>
        <dbReference type="EMBL" id="WAA11283.1"/>
    </source>
</evidence>
<dbReference type="Pfam" id="PF07486">
    <property type="entry name" value="Hydrolase_2"/>
    <property type="match status" value="1"/>
</dbReference>
<dbReference type="PROSITE" id="PS51782">
    <property type="entry name" value="LYSM"/>
    <property type="match status" value="1"/>
</dbReference>
<evidence type="ECO:0000259" key="2">
    <source>
        <dbReference type="PROSITE" id="PS51782"/>
    </source>
</evidence>
<dbReference type="SMART" id="SM00257">
    <property type="entry name" value="LysM"/>
    <property type="match status" value="1"/>
</dbReference>
<dbReference type="InterPro" id="IPR018392">
    <property type="entry name" value="LysM"/>
</dbReference>
<dbReference type="Proteomes" id="UP001164718">
    <property type="component" value="Chromosome"/>
</dbReference>
<dbReference type="Gene3D" id="1.10.10.2520">
    <property type="entry name" value="Cell wall hydrolase SleB, domain 1"/>
    <property type="match status" value="1"/>
</dbReference>
<dbReference type="Gene3D" id="3.10.350.10">
    <property type="entry name" value="LysM domain"/>
    <property type="match status" value="1"/>
</dbReference>
<organism evidence="3 4">
    <name type="scientific">Fervidibacillus albus</name>
    <dbReference type="NCBI Taxonomy" id="2980026"/>
    <lineage>
        <taxon>Bacteria</taxon>
        <taxon>Bacillati</taxon>
        <taxon>Bacillota</taxon>
        <taxon>Bacilli</taxon>
        <taxon>Bacillales</taxon>
        <taxon>Bacillaceae</taxon>
        <taxon>Fervidibacillus</taxon>
    </lineage>
</organism>
<keyword evidence="3" id="KW-0378">Hydrolase</keyword>
<dbReference type="InterPro" id="IPR011105">
    <property type="entry name" value="Cell_wall_hydrolase_SleB"/>
</dbReference>